<dbReference type="EMBL" id="KK852708">
    <property type="protein sequence ID" value="KDR17989.1"/>
    <property type="molecule type" value="Genomic_DNA"/>
</dbReference>
<keyword evidence="2" id="KW-0227">DNA damage</keyword>
<evidence type="ECO:0000256" key="1">
    <source>
        <dbReference type="ARBA" id="ARBA00008060"/>
    </source>
</evidence>
<dbReference type="GO" id="GO:0006281">
    <property type="term" value="P:DNA repair"/>
    <property type="evidence" value="ECO:0007669"/>
    <property type="project" value="UniProtKB-KW"/>
</dbReference>
<dbReference type="Gene3D" id="1.20.5.170">
    <property type="match status" value="1"/>
</dbReference>
<gene>
    <name evidence="5" type="ORF">L798_07170</name>
</gene>
<protein>
    <submittedName>
        <fullName evidence="5">Uncharacterized protein</fullName>
    </submittedName>
</protein>
<evidence type="ECO:0000256" key="3">
    <source>
        <dbReference type="ARBA" id="ARBA00023204"/>
    </source>
</evidence>
<keyword evidence="3" id="KW-0234">DNA repair</keyword>
<dbReference type="OrthoDB" id="5839at2759"/>
<name>A0A067RDG6_ZOONE</name>
<feature type="compositionally biased region" description="Polar residues" evidence="4">
    <location>
        <begin position="144"/>
        <end position="153"/>
    </location>
</feature>
<feature type="region of interest" description="Disordered" evidence="4">
    <location>
        <begin position="1"/>
        <end position="204"/>
    </location>
</feature>
<evidence type="ECO:0000313" key="6">
    <source>
        <dbReference type="Proteomes" id="UP000027135"/>
    </source>
</evidence>
<feature type="compositionally biased region" description="Low complexity" evidence="4">
    <location>
        <begin position="37"/>
        <end position="46"/>
    </location>
</feature>
<evidence type="ECO:0000256" key="4">
    <source>
        <dbReference type="SAM" id="MobiDB-lite"/>
    </source>
</evidence>
<feature type="compositionally biased region" description="Basic and acidic residues" evidence="4">
    <location>
        <begin position="72"/>
        <end position="90"/>
    </location>
</feature>
<dbReference type="InParanoid" id="A0A067RDG6"/>
<feature type="compositionally biased region" description="Basic residues" evidence="4">
    <location>
        <begin position="1"/>
        <end position="11"/>
    </location>
</feature>
<evidence type="ECO:0000256" key="2">
    <source>
        <dbReference type="ARBA" id="ARBA00022763"/>
    </source>
</evidence>
<accession>A0A067RDG6</accession>
<organism evidence="5 6">
    <name type="scientific">Zootermopsis nevadensis</name>
    <name type="common">Dampwood termite</name>
    <dbReference type="NCBI Taxonomy" id="136037"/>
    <lineage>
        <taxon>Eukaryota</taxon>
        <taxon>Metazoa</taxon>
        <taxon>Ecdysozoa</taxon>
        <taxon>Arthropoda</taxon>
        <taxon>Hexapoda</taxon>
        <taxon>Insecta</taxon>
        <taxon>Pterygota</taxon>
        <taxon>Neoptera</taxon>
        <taxon>Polyneoptera</taxon>
        <taxon>Dictyoptera</taxon>
        <taxon>Blattodea</taxon>
        <taxon>Blattoidea</taxon>
        <taxon>Termitoidae</taxon>
        <taxon>Termopsidae</taxon>
        <taxon>Zootermopsis</taxon>
    </lineage>
</organism>
<dbReference type="Proteomes" id="UP000027135">
    <property type="component" value="Unassembled WGS sequence"/>
</dbReference>
<dbReference type="AlphaFoldDB" id="A0A067RDG6"/>
<feature type="compositionally biased region" description="Basic and acidic residues" evidence="4">
    <location>
        <begin position="23"/>
        <end position="36"/>
    </location>
</feature>
<sequence>MPTHRRKKAEKLKKTVSPSVELKIIESDRLSSHSDESSNTETTTTSQKAAEPQGENRSEDSNSVDLPSCGFKKPEPEAPSQETEKYEEQKTAGSPYFLLRTHESKVVSQKSQTRSPPHKVDECGDSGEIGSPLYHFQKPGTNVPHKSQTTGPSQKAEECLNVRTDSSSFEFKKPKTRKQSLKAGKCGDSTREDSPSPEVKKQWNKASFEQEEDYRDLQNMATLQNQFTDPHIKECGSSVKTHKTGVSFQKEENSDDASKRDSLLREFKRLKQRDLELDNERAALTEAIGNETGLTTIMQQLHEYNLIKDTAQLIIGSLSNVLNVPIAQLHQELNLTFQK</sequence>
<proteinExistence type="inferred from homology"/>
<dbReference type="Pfam" id="PF07061">
    <property type="entry name" value="Swi5"/>
    <property type="match status" value="1"/>
</dbReference>
<evidence type="ECO:0000313" key="5">
    <source>
        <dbReference type="EMBL" id="KDR17989.1"/>
    </source>
</evidence>
<feature type="compositionally biased region" description="Basic and acidic residues" evidence="4">
    <location>
        <begin position="188"/>
        <end position="201"/>
    </location>
</feature>
<keyword evidence="6" id="KW-1185">Reference proteome</keyword>
<feature type="compositionally biased region" description="Polar residues" evidence="4">
    <location>
        <begin position="106"/>
        <end position="115"/>
    </location>
</feature>
<comment type="similarity">
    <text evidence="1">Belongs to the SWI5/SAE3 family.</text>
</comment>
<reference evidence="5 6" key="1">
    <citation type="journal article" date="2014" name="Nat. Commun.">
        <title>Molecular traces of alternative social organization in a termite genome.</title>
        <authorList>
            <person name="Terrapon N."/>
            <person name="Li C."/>
            <person name="Robertson H.M."/>
            <person name="Ji L."/>
            <person name="Meng X."/>
            <person name="Booth W."/>
            <person name="Chen Z."/>
            <person name="Childers C.P."/>
            <person name="Glastad K.M."/>
            <person name="Gokhale K."/>
            <person name="Gowin J."/>
            <person name="Gronenberg W."/>
            <person name="Hermansen R.A."/>
            <person name="Hu H."/>
            <person name="Hunt B.G."/>
            <person name="Huylmans A.K."/>
            <person name="Khalil S.M."/>
            <person name="Mitchell R.D."/>
            <person name="Munoz-Torres M.C."/>
            <person name="Mustard J.A."/>
            <person name="Pan H."/>
            <person name="Reese J.T."/>
            <person name="Scharf M.E."/>
            <person name="Sun F."/>
            <person name="Vogel H."/>
            <person name="Xiao J."/>
            <person name="Yang W."/>
            <person name="Yang Z."/>
            <person name="Yang Z."/>
            <person name="Zhou J."/>
            <person name="Zhu J."/>
            <person name="Brent C.S."/>
            <person name="Elsik C.G."/>
            <person name="Goodisman M.A."/>
            <person name="Liberles D.A."/>
            <person name="Roe R.M."/>
            <person name="Vargo E.L."/>
            <person name="Vilcinskas A."/>
            <person name="Wang J."/>
            <person name="Bornberg-Bauer E."/>
            <person name="Korb J."/>
            <person name="Zhang G."/>
            <person name="Liebig J."/>
        </authorList>
    </citation>
    <scope>NUCLEOTIDE SEQUENCE [LARGE SCALE GENOMIC DNA]</scope>
    <source>
        <tissue evidence="5">Whole organism</tissue>
    </source>
</reference>
<dbReference type="InterPro" id="IPR010760">
    <property type="entry name" value="DNA-repair_Swi5"/>
</dbReference>